<dbReference type="PANTHER" id="PTHR32133:SF266">
    <property type="entry name" value="F-BOX DOMAIN-CONTAINING PROTEIN"/>
    <property type="match status" value="1"/>
</dbReference>
<organism evidence="2">
    <name type="scientific">Triticum aestivum</name>
    <name type="common">Wheat</name>
    <dbReference type="NCBI Taxonomy" id="4565"/>
    <lineage>
        <taxon>Eukaryota</taxon>
        <taxon>Viridiplantae</taxon>
        <taxon>Streptophyta</taxon>
        <taxon>Embryophyta</taxon>
        <taxon>Tracheophyta</taxon>
        <taxon>Spermatophyta</taxon>
        <taxon>Magnoliopsida</taxon>
        <taxon>Liliopsida</taxon>
        <taxon>Poales</taxon>
        <taxon>Poaceae</taxon>
        <taxon>BOP clade</taxon>
        <taxon>Pooideae</taxon>
        <taxon>Triticodae</taxon>
        <taxon>Triticeae</taxon>
        <taxon>Triticinae</taxon>
        <taxon>Triticum</taxon>
    </lineage>
</organism>
<dbReference type="EnsemblPlants" id="TraesCS7A02G565300.1">
    <property type="protein sequence ID" value="TraesCS7A02G565300.1.cds1"/>
    <property type="gene ID" value="TraesCS7A02G565300"/>
</dbReference>
<dbReference type="Gene3D" id="1.20.1280.50">
    <property type="match status" value="1"/>
</dbReference>
<dbReference type="Gramene" id="TraesWEE_scaffold_024303_01G000200.1">
    <property type="protein sequence ID" value="TraesWEE_scaffold_024303_01G000200.1"/>
    <property type="gene ID" value="TraesWEE_scaffold_024303_01G000200"/>
</dbReference>
<dbReference type="Gramene" id="TraesCS7A02G565300.1">
    <property type="protein sequence ID" value="TraesCS7A02G565300.1.cds1"/>
    <property type="gene ID" value="TraesCS7A02G565300"/>
</dbReference>
<protein>
    <recommendedName>
        <fullName evidence="1">F-box domain-containing protein</fullName>
    </recommendedName>
</protein>
<dbReference type="PANTHER" id="PTHR32133">
    <property type="entry name" value="OS07G0120400 PROTEIN"/>
    <property type="match status" value="1"/>
</dbReference>
<reference evidence="2" key="1">
    <citation type="submission" date="2018-08" db="EMBL/GenBank/DDBJ databases">
        <authorList>
            <person name="Rossello M."/>
        </authorList>
    </citation>
    <scope>NUCLEOTIDE SEQUENCE [LARGE SCALE GENOMIC DNA]</scope>
    <source>
        <strain evidence="2">cv. Chinese Spring</strain>
    </source>
</reference>
<evidence type="ECO:0000313" key="3">
    <source>
        <dbReference type="Proteomes" id="UP000019116"/>
    </source>
</evidence>
<dbReference type="STRING" id="4565.A0A3B6RTC5"/>
<dbReference type="InterPro" id="IPR001810">
    <property type="entry name" value="F-box_dom"/>
</dbReference>
<dbReference type="Gramene" id="TraesCAD_scaffold_053312_01G000100.1">
    <property type="protein sequence ID" value="TraesCAD_scaffold_053312_01G000100.1"/>
    <property type="gene ID" value="TraesCAD_scaffold_053312_01G000100"/>
</dbReference>
<reference evidence="2" key="2">
    <citation type="submission" date="2018-10" db="UniProtKB">
        <authorList>
            <consortium name="EnsemblPlants"/>
        </authorList>
    </citation>
    <scope>IDENTIFICATION</scope>
</reference>
<dbReference type="InterPro" id="IPR036047">
    <property type="entry name" value="F-box-like_dom_sf"/>
</dbReference>
<dbReference type="OMA" id="NGAVICP"/>
<dbReference type="SUPFAM" id="SSF81383">
    <property type="entry name" value="F-box domain"/>
    <property type="match status" value="1"/>
</dbReference>
<dbReference type="SMR" id="A0A3B6RTC5"/>
<dbReference type="AlphaFoldDB" id="A0A3B6RTC5"/>
<proteinExistence type="predicted"/>
<evidence type="ECO:0000313" key="2">
    <source>
        <dbReference type="EnsemblPlants" id="TraesCS7A02G565300.1.cds1"/>
    </source>
</evidence>
<accession>A0A3B6RTC5</accession>
<feature type="domain" description="F-box" evidence="1">
    <location>
        <begin position="15"/>
        <end position="53"/>
    </location>
</feature>
<name>A0A3B6RTC5_WHEAT</name>
<dbReference type="Gramene" id="TraesCS7A03G1379500.1">
    <property type="protein sequence ID" value="TraesCS7A03G1379500.1.CDS1"/>
    <property type="gene ID" value="TraesCS7A03G1379500"/>
</dbReference>
<dbReference type="OrthoDB" id="605328at2759"/>
<keyword evidence="3" id="KW-1185">Reference proteome</keyword>
<dbReference type="Pfam" id="PF00646">
    <property type="entry name" value="F-box"/>
    <property type="match status" value="1"/>
</dbReference>
<dbReference type="Proteomes" id="UP000019116">
    <property type="component" value="Chromosome 7A"/>
</dbReference>
<sequence length="130" mass="14479">MILRRGSSPAALEDDDLLGEILLRLPPMPSSLPRASAVSKRWQGLVTDHGFLRRFRAHDREPPLLGAFLHHPADKLKFTPILPAPDRIPPPYLDKGARLLSCRHGHFLIIHREPWMSSCATTPPAASIVC</sequence>
<evidence type="ECO:0000259" key="1">
    <source>
        <dbReference type="Pfam" id="PF00646"/>
    </source>
</evidence>